<dbReference type="InterPro" id="IPR018490">
    <property type="entry name" value="cNMP-bd_dom_sf"/>
</dbReference>
<sequence>MTEQELAPGHVFFRPGDPGELAYLIQTGQVELLSGAPETSTRVALFEAGEVFGEMALIEERPRVRTARAVTAVRVTAMTRDEFEHLLTHDPVRTRQYLRSLFERLRTLTARLAGEVEVASPEPSDLGTALVRSAPPSPVELPKDPSAPAGWVVVLHPLSRKAAETLPDQGLLVTRFPLRIGRATAANEPEAFDLNDVWLLDNKPYNISRNHCEIAVDRHGIVVRDRGSQLGCIVNDEMIGGRVILADARLHPGDNVLVLGPRMSPYQFRVTVTPA</sequence>
<reference evidence="4" key="1">
    <citation type="submission" date="2020-05" db="EMBL/GenBank/DDBJ databases">
        <title>Frigoriglobus tundricola gen. nov., sp. nov., a psychrotolerant cellulolytic planctomycete of the family Gemmataceae with two divergent copies of 16S rRNA gene.</title>
        <authorList>
            <person name="Kulichevskaya I.S."/>
            <person name="Ivanova A.A."/>
            <person name="Naumoff D.G."/>
            <person name="Beletsky A.V."/>
            <person name="Rijpstra W.I.C."/>
            <person name="Sinninghe Damste J.S."/>
            <person name="Mardanov A.V."/>
            <person name="Ravin N.V."/>
            <person name="Dedysh S.N."/>
        </authorList>
    </citation>
    <scope>NUCLEOTIDE SEQUENCE [LARGE SCALE GENOMIC DNA]</scope>
    <source>
        <strain evidence="4">PL17</strain>
    </source>
</reference>
<dbReference type="SMART" id="SM00100">
    <property type="entry name" value="cNMP"/>
    <property type="match status" value="1"/>
</dbReference>
<proteinExistence type="predicted"/>
<dbReference type="CDD" id="cd00038">
    <property type="entry name" value="CAP_ED"/>
    <property type="match status" value="1"/>
</dbReference>
<dbReference type="Pfam" id="PF00498">
    <property type="entry name" value="FHA"/>
    <property type="match status" value="1"/>
</dbReference>
<keyword evidence="4" id="KW-1185">Reference proteome</keyword>
<dbReference type="SMART" id="SM00240">
    <property type="entry name" value="FHA"/>
    <property type="match status" value="1"/>
</dbReference>
<feature type="domain" description="Cyclic nucleotide-binding" evidence="2">
    <location>
        <begin position="1"/>
        <end position="104"/>
    </location>
</feature>
<dbReference type="Proteomes" id="UP000503447">
    <property type="component" value="Chromosome"/>
</dbReference>
<evidence type="ECO:0000259" key="1">
    <source>
        <dbReference type="PROSITE" id="PS50006"/>
    </source>
</evidence>
<dbReference type="SUPFAM" id="SSF49879">
    <property type="entry name" value="SMAD/FHA domain"/>
    <property type="match status" value="1"/>
</dbReference>
<dbReference type="InterPro" id="IPR014710">
    <property type="entry name" value="RmlC-like_jellyroll"/>
</dbReference>
<dbReference type="GO" id="GO:0003700">
    <property type="term" value="F:DNA-binding transcription factor activity"/>
    <property type="evidence" value="ECO:0007669"/>
    <property type="project" value="TreeGrafter"/>
</dbReference>
<dbReference type="PROSITE" id="PS00889">
    <property type="entry name" value="CNMP_BINDING_2"/>
    <property type="match status" value="1"/>
</dbReference>
<dbReference type="GO" id="GO:0005829">
    <property type="term" value="C:cytosol"/>
    <property type="evidence" value="ECO:0007669"/>
    <property type="project" value="TreeGrafter"/>
</dbReference>
<dbReference type="InterPro" id="IPR018488">
    <property type="entry name" value="cNMP-bd_CS"/>
</dbReference>
<dbReference type="EMBL" id="CP053452">
    <property type="protein sequence ID" value="QJX00717.1"/>
    <property type="molecule type" value="Genomic_DNA"/>
</dbReference>
<evidence type="ECO:0000313" key="4">
    <source>
        <dbReference type="Proteomes" id="UP000503447"/>
    </source>
</evidence>
<accession>A0A6M5Z4K1</accession>
<dbReference type="InterPro" id="IPR008984">
    <property type="entry name" value="SMAD_FHA_dom_sf"/>
</dbReference>
<dbReference type="InterPro" id="IPR000595">
    <property type="entry name" value="cNMP-bd_dom"/>
</dbReference>
<protein>
    <recommendedName>
        <fullName evidence="5">FHA domain-containing protein</fullName>
    </recommendedName>
</protein>
<dbReference type="PANTHER" id="PTHR24567">
    <property type="entry name" value="CRP FAMILY TRANSCRIPTIONAL REGULATORY PROTEIN"/>
    <property type="match status" value="1"/>
</dbReference>
<dbReference type="Pfam" id="PF00027">
    <property type="entry name" value="cNMP_binding"/>
    <property type="match status" value="1"/>
</dbReference>
<gene>
    <name evidence="3" type="ORF">FTUN_8349</name>
</gene>
<feature type="domain" description="FHA" evidence="1">
    <location>
        <begin position="178"/>
        <end position="239"/>
    </location>
</feature>
<dbReference type="RefSeq" id="WP_171475414.1">
    <property type="nucleotide sequence ID" value="NZ_CP053452.2"/>
</dbReference>
<dbReference type="Gene3D" id="2.60.200.20">
    <property type="match status" value="1"/>
</dbReference>
<dbReference type="PANTHER" id="PTHR24567:SF74">
    <property type="entry name" value="HTH-TYPE TRANSCRIPTIONAL REGULATOR ARCR"/>
    <property type="match status" value="1"/>
</dbReference>
<dbReference type="InterPro" id="IPR000253">
    <property type="entry name" value="FHA_dom"/>
</dbReference>
<name>A0A6M5Z4K1_9BACT</name>
<evidence type="ECO:0000259" key="2">
    <source>
        <dbReference type="PROSITE" id="PS50042"/>
    </source>
</evidence>
<dbReference type="AlphaFoldDB" id="A0A6M5Z4K1"/>
<evidence type="ECO:0000313" key="3">
    <source>
        <dbReference type="EMBL" id="QJX00717.1"/>
    </source>
</evidence>
<dbReference type="CDD" id="cd00060">
    <property type="entry name" value="FHA"/>
    <property type="match status" value="1"/>
</dbReference>
<evidence type="ECO:0008006" key="5">
    <source>
        <dbReference type="Google" id="ProtNLM"/>
    </source>
</evidence>
<dbReference type="PROSITE" id="PS50042">
    <property type="entry name" value="CNMP_BINDING_3"/>
    <property type="match status" value="1"/>
</dbReference>
<dbReference type="KEGG" id="ftj:FTUN_8349"/>
<dbReference type="PROSITE" id="PS50006">
    <property type="entry name" value="FHA_DOMAIN"/>
    <property type="match status" value="1"/>
</dbReference>
<dbReference type="InterPro" id="IPR050397">
    <property type="entry name" value="Env_Response_Regulators"/>
</dbReference>
<dbReference type="SUPFAM" id="SSF51206">
    <property type="entry name" value="cAMP-binding domain-like"/>
    <property type="match status" value="1"/>
</dbReference>
<dbReference type="Gene3D" id="2.60.120.10">
    <property type="entry name" value="Jelly Rolls"/>
    <property type="match status" value="1"/>
</dbReference>
<organism evidence="3 4">
    <name type="scientific">Frigoriglobus tundricola</name>
    <dbReference type="NCBI Taxonomy" id="2774151"/>
    <lineage>
        <taxon>Bacteria</taxon>
        <taxon>Pseudomonadati</taxon>
        <taxon>Planctomycetota</taxon>
        <taxon>Planctomycetia</taxon>
        <taxon>Gemmatales</taxon>
        <taxon>Gemmataceae</taxon>
        <taxon>Frigoriglobus</taxon>
    </lineage>
</organism>